<dbReference type="InParanoid" id="A0A1X7V5C8"/>
<dbReference type="PANTHER" id="PTHR31784:SF2">
    <property type="entry name" value="BIOGENESIS OF LYSOSOME-RELATED ORGANELLES COMPLEX 1 SUBUNIT 5"/>
    <property type="match status" value="1"/>
</dbReference>
<dbReference type="GO" id="GO:0030133">
    <property type="term" value="C:transport vesicle"/>
    <property type="evidence" value="ECO:0007669"/>
    <property type="project" value="InterPro"/>
</dbReference>
<evidence type="ECO:0000256" key="3">
    <source>
        <dbReference type="SAM" id="MobiDB-lite"/>
    </source>
</evidence>
<protein>
    <recommendedName>
        <fullName evidence="2">Biogenesis of lysosome-related organelles complex 1 subunit 5</fullName>
    </recommendedName>
</protein>
<dbReference type="STRING" id="400682.A0A1X7V5C8"/>
<dbReference type="OrthoDB" id="18964at2759"/>
<dbReference type="InterPro" id="IPR017243">
    <property type="entry name" value="Bloc1s5"/>
</dbReference>
<accession>A0A1X7V5C8</accession>
<name>A0A1X7V5C8_AMPQE</name>
<proteinExistence type="inferred from homology"/>
<dbReference type="PANTHER" id="PTHR31784">
    <property type="entry name" value="BIOGENESIS OF LYSOSOME-RELATED ORGANELLES COMPLEX 1 SUBUNIT 5"/>
    <property type="match status" value="1"/>
</dbReference>
<reference evidence="4" key="1">
    <citation type="submission" date="2017-05" db="UniProtKB">
        <authorList>
            <consortium name="EnsemblMetazoa"/>
        </authorList>
    </citation>
    <scope>IDENTIFICATION</scope>
</reference>
<dbReference type="GO" id="GO:0031083">
    <property type="term" value="C:BLOC-1 complex"/>
    <property type="evidence" value="ECO:0007669"/>
    <property type="project" value="InterPro"/>
</dbReference>
<feature type="region of interest" description="Disordered" evidence="3">
    <location>
        <begin position="128"/>
        <end position="173"/>
    </location>
</feature>
<dbReference type="Pfam" id="PF14942">
    <property type="entry name" value="Muted"/>
    <property type="match status" value="1"/>
</dbReference>
<sequence length="173" mass="20003">MRIRKNKMATDAIISDAGSIYKRLLNHRPVLQNEVHYFVQEFESKRGDSDVKLLKDTMKLANEIDAVYLEEMKQSIPLFNQIKSNLSDVVAKCDGVLQKKNDALELSSEEKEAMKQEVEELKSKLAEEKRVFDEEMDNKMSTLKAEADVHREQRNRLRQTRPAPRQTTPPTPS</sequence>
<dbReference type="FunCoup" id="A0A1X7V5C8">
    <property type="interactions" value="309"/>
</dbReference>
<dbReference type="EnsemblMetazoa" id="Aqu2.1.35218_001">
    <property type="protein sequence ID" value="Aqu2.1.35218_001"/>
    <property type="gene ID" value="Aqu2.1.35218"/>
</dbReference>
<evidence type="ECO:0000256" key="2">
    <source>
        <dbReference type="ARBA" id="ARBA00019580"/>
    </source>
</evidence>
<dbReference type="AlphaFoldDB" id="A0A1X7V5C8"/>
<dbReference type="eggNOG" id="ENOG502S2QH">
    <property type="taxonomic scope" value="Eukaryota"/>
</dbReference>
<evidence type="ECO:0000313" key="4">
    <source>
        <dbReference type="EnsemblMetazoa" id="Aqu2.1.35218_001"/>
    </source>
</evidence>
<feature type="compositionally biased region" description="Basic and acidic residues" evidence="3">
    <location>
        <begin position="145"/>
        <end position="155"/>
    </location>
</feature>
<comment type="similarity">
    <text evidence="1">Belongs to the BLOC1S5 family.</text>
</comment>
<evidence type="ECO:0000256" key="1">
    <source>
        <dbReference type="ARBA" id="ARBA00010754"/>
    </source>
</evidence>
<organism evidence="4">
    <name type="scientific">Amphimedon queenslandica</name>
    <name type="common">Sponge</name>
    <dbReference type="NCBI Taxonomy" id="400682"/>
    <lineage>
        <taxon>Eukaryota</taxon>
        <taxon>Metazoa</taxon>
        <taxon>Porifera</taxon>
        <taxon>Demospongiae</taxon>
        <taxon>Heteroscleromorpha</taxon>
        <taxon>Haplosclerida</taxon>
        <taxon>Niphatidae</taxon>
        <taxon>Amphimedon</taxon>
    </lineage>
</organism>